<protein>
    <recommendedName>
        <fullName evidence="7">Copper resistance protein C</fullName>
    </recommendedName>
</protein>
<feature type="domain" description="CopC" evidence="9">
    <location>
        <begin position="26"/>
        <end position="120"/>
    </location>
</feature>
<dbReference type="Pfam" id="PF04234">
    <property type="entry name" value="CopC"/>
    <property type="match status" value="1"/>
</dbReference>
<name>A0A558HLN8_9GAMM</name>
<gene>
    <name evidence="10" type="primary">copC</name>
    <name evidence="10" type="ORF">FQP86_09600</name>
</gene>
<comment type="subcellular location">
    <subcellularLocation>
        <location evidence="1 7">Periplasm</location>
    </subcellularLocation>
</comment>
<dbReference type="GO" id="GO:0046688">
    <property type="term" value="P:response to copper ion"/>
    <property type="evidence" value="ECO:0007669"/>
    <property type="project" value="UniProtKB-UniRule"/>
</dbReference>
<comment type="function">
    <text evidence="7">Involved in copper resistance.</text>
</comment>
<dbReference type="STRING" id="553385.GCA_000591415_00674"/>
<dbReference type="PANTHER" id="PTHR34820">
    <property type="entry name" value="INNER MEMBRANE PROTEIN YEBZ"/>
    <property type="match status" value="1"/>
</dbReference>
<dbReference type="OrthoDB" id="5568545at2"/>
<evidence type="ECO:0000256" key="6">
    <source>
        <dbReference type="ARBA" id="ARBA00023008"/>
    </source>
</evidence>
<dbReference type="AlphaFoldDB" id="A0A558HLN8"/>
<dbReference type="InterPro" id="IPR007348">
    <property type="entry name" value="CopC_dom"/>
</dbReference>
<evidence type="ECO:0000256" key="8">
    <source>
        <dbReference type="SAM" id="SignalP"/>
    </source>
</evidence>
<dbReference type="Proteomes" id="UP000319941">
    <property type="component" value="Unassembled WGS sequence"/>
</dbReference>
<keyword evidence="3 7" id="KW-0479">Metal-binding</keyword>
<evidence type="ECO:0000256" key="7">
    <source>
        <dbReference type="RuleBase" id="RU369037"/>
    </source>
</evidence>
<feature type="chain" id="PRO_5022011402" description="Copper resistance protein C" evidence="8">
    <location>
        <begin position="26"/>
        <end position="122"/>
    </location>
</feature>
<reference evidence="10 11" key="1">
    <citation type="submission" date="2019-07" db="EMBL/GenBank/DDBJ databases">
        <title>Diversity of Bacteria from Kongsfjorden, Arctic.</title>
        <authorList>
            <person name="Yu Y."/>
        </authorList>
    </citation>
    <scope>NUCLEOTIDE SEQUENCE [LARGE SCALE GENOMIC DNA]</scope>
    <source>
        <strain evidence="10 11">SM1923</strain>
    </source>
</reference>
<dbReference type="SUPFAM" id="SSF81296">
    <property type="entry name" value="E set domains"/>
    <property type="match status" value="1"/>
</dbReference>
<dbReference type="InterPro" id="IPR014756">
    <property type="entry name" value="Ig_E-set"/>
</dbReference>
<keyword evidence="6 7" id="KW-0186">Copper</keyword>
<dbReference type="InterPro" id="IPR014755">
    <property type="entry name" value="Cu-Rt/internalin_Ig-like"/>
</dbReference>
<evidence type="ECO:0000256" key="4">
    <source>
        <dbReference type="ARBA" id="ARBA00022729"/>
    </source>
</evidence>
<comment type="similarity">
    <text evidence="2 7">Belongs to the CopC family.</text>
</comment>
<sequence length="122" mass="12920">MMTLAKHGITSLIVGGMLFSSQVLAHAHIDTANPADGANVSSPKTISLTFTESLELPFSGIELTNADGQAVPLGDSALRNKDMTLTAPVTKALTPGEYEIKWHALSTDGHKTDGDYHFNVTP</sequence>
<keyword evidence="5 7" id="KW-0574">Periplasm</keyword>
<feature type="signal peptide" evidence="8">
    <location>
        <begin position="1"/>
        <end position="25"/>
    </location>
</feature>
<dbReference type="InterPro" id="IPR032694">
    <property type="entry name" value="CopC/D"/>
</dbReference>
<dbReference type="GO" id="GO:0005507">
    <property type="term" value="F:copper ion binding"/>
    <property type="evidence" value="ECO:0007669"/>
    <property type="project" value="UniProtKB-UniRule"/>
</dbReference>
<dbReference type="EMBL" id="VNFH01000006">
    <property type="protein sequence ID" value="TVU70056.1"/>
    <property type="molecule type" value="Genomic_DNA"/>
</dbReference>
<keyword evidence="4 7" id="KW-0732">Signal</keyword>
<evidence type="ECO:0000259" key="9">
    <source>
        <dbReference type="Pfam" id="PF04234"/>
    </source>
</evidence>
<dbReference type="PANTHER" id="PTHR34820:SF4">
    <property type="entry name" value="INNER MEMBRANE PROTEIN YEBZ"/>
    <property type="match status" value="1"/>
</dbReference>
<dbReference type="Gene3D" id="2.60.40.1220">
    <property type="match status" value="1"/>
</dbReference>
<evidence type="ECO:0000313" key="11">
    <source>
        <dbReference type="Proteomes" id="UP000319941"/>
    </source>
</evidence>
<dbReference type="InterPro" id="IPR047685">
    <property type="entry name" value="CopC-like"/>
</dbReference>
<evidence type="ECO:0000256" key="3">
    <source>
        <dbReference type="ARBA" id="ARBA00022723"/>
    </source>
</evidence>
<evidence type="ECO:0000256" key="1">
    <source>
        <dbReference type="ARBA" id="ARBA00004418"/>
    </source>
</evidence>
<dbReference type="NCBIfam" id="NF033814">
    <property type="entry name" value="copper_CopC"/>
    <property type="match status" value="1"/>
</dbReference>
<accession>A0A558HLN8</accession>
<dbReference type="GO" id="GO:0005886">
    <property type="term" value="C:plasma membrane"/>
    <property type="evidence" value="ECO:0007669"/>
    <property type="project" value="TreeGrafter"/>
</dbReference>
<dbReference type="GO" id="GO:0006825">
    <property type="term" value="P:copper ion transport"/>
    <property type="evidence" value="ECO:0007669"/>
    <property type="project" value="InterPro"/>
</dbReference>
<evidence type="ECO:0000256" key="5">
    <source>
        <dbReference type="ARBA" id="ARBA00022764"/>
    </source>
</evidence>
<proteinExistence type="inferred from homology"/>
<comment type="caution">
    <text evidence="10">The sequence shown here is derived from an EMBL/GenBank/DDBJ whole genome shotgun (WGS) entry which is preliminary data.</text>
</comment>
<dbReference type="GO" id="GO:0042597">
    <property type="term" value="C:periplasmic space"/>
    <property type="evidence" value="ECO:0007669"/>
    <property type="project" value="UniProtKB-SubCell"/>
</dbReference>
<evidence type="ECO:0000256" key="2">
    <source>
        <dbReference type="ARBA" id="ARBA00010509"/>
    </source>
</evidence>
<keyword evidence="11" id="KW-1185">Reference proteome</keyword>
<evidence type="ECO:0000313" key="10">
    <source>
        <dbReference type="EMBL" id="TVU70056.1"/>
    </source>
</evidence>
<organism evidence="10 11">
    <name type="scientific">Cobetia crustatorum</name>
    <dbReference type="NCBI Taxonomy" id="553385"/>
    <lineage>
        <taxon>Bacteria</taxon>
        <taxon>Pseudomonadati</taxon>
        <taxon>Pseudomonadota</taxon>
        <taxon>Gammaproteobacteria</taxon>
        <taxon>Oceanospirillales</taxon>
        <taxon>Halomonadaceae</taxon>
        <taxon>Cobetia</taxon>
    </lineage>
</organism>